<reference evidence="1" key="1">
    <citation type="submission" date="2012-09" db="EMBL/GenBank/DDBJ databases">
        <authorList>
            <person name="Martin A.A."/>
        </authorList>
    </citation>
    <scope>NUCLEOTIDE SEQUENCE</scope>
</reference>
<evidence type="ECO:0000313" key="1">
    <source>
        <dbReference type="Proteomes" id="UP000035642"/>
    </source>
</evidence>
<reference evidence="2" key="2">
    <citation type="submission" date="2017-02" db="UniProtKB">
        <authorList>
            <consortium name="WormBaseParasite"/>
        </authorList>
    </citation>
    <scope>IDENTIFICATION</scope>
</reference>
<accession>A0A0K0DRS1</accession>
<dbReference type="AlphaFoldDB" id="A0A0K0DRS1"/>
<name>A0A0K0DRS1_ANGCA</name>
<dbReference type="Proteomes" id="UP000035642">
    <property type="component" value="Unassembled WGS sequence"/>
</dbReference>
<sequence length="185" mass="20530">MTPQETNTNKELLVHPPTISSVLKATSNRVSPGREAINILEDLNCTLDKQNFCSPLTVNDDVALAEHSKVFCESALSTGLAVHSPLPQHNIKDVVEAARESRQCSSPLVPNEMNRRNSLVSSSENVCPQNTLHNTESHQSVQDKALVKLGINISYEQVCVLIRLSIRVVTSYCDKQFTKDIICYR</sequence>
<keyword evidence="1" id="KW-1185">Reference proteome</keyword>
<organism evidence="1 2">
    <name type="scientific">Angiostrongylus cantonensis</name>
    <name type="common">Rat lungworm</name>
    <dbReference type="NCBI Taxonomy" id="6313"/>
    <lineage>
        <taxon>Eukaryota</taxon>
        <taxon>Metazoa</taxon>
        <taxon>Ecdysozoa</taxon>
        <taxon>Nematoda</taxon>
        <taxon>Chromadorea</taxon>
        <taxon>Rhabditida</taxon>
        <taxon>Rhabditina</taxon>
        <taxon>Rhabditomorpha</taxon>
        <taxon>Strongyloidea</taxon>
        <taxon>Metastrongylidae</taxon>
        <taxon>Angiostrongylus</taxon>
    </lineage>
</organism>
<dbReference type="STRING" id="6313.A0A0K0DRS1"/>
<evidence type="ECO:0000313" key="2">
    <source>
        <dbReference type="WBParaSite" id="ACAC_0001446001-mRNA-1"/>
    </source>
</evidence>
<protein>
    <submittedName>
        <fullName evidence="2">Uncharacterized protein</fullName>
    </submittedName>
</protein>
<proteinExistence type="predicted"/>
<dbReference type="WBParaSite" id="ACAC_0001446001-mRNA-1">
    <property type="protein sequence ID" value="ACAC_0001446001-mRNA-1"/>
    <property type="gene ID" value="ACAC_0001446001"/>
</dbReference>